<dbReference type="GO" id="GO:0005975">
    <property type="term" value="P:carbohydrate metabolic process"/>
    <property type="evidence" value="ECO:0007669"/>
    <property type="project" value="InterPro"/>
</dbReference>
<name>A0A3B1A7Z8_9ZZZZ</name>
<dbReference type="GO" id="GO:0016791">
    <property type="term" value="F:phosphatase activity"/>
    <property type="evidence" value="ECO:0007669"/>
    <property type="project" value="InterPro"/>
</dbReference>
<gene>
    <name evidence="13" type="ORF">MNBD_GAMMA22-173</name>
</gene>
<accession>A0A3B1A7Z8</accession>
<dbReference type="InterPro" id="IPR004446">
    <property type="entry name" value="Heptose_bisP_phosphatase"/>
</dbReference>
<comment type="cofactor">
    <cofactor evidence="1">
        <name>Mg(2+)</name>
        <dbReference type="ChEBI" id="CHEBI:18420"/>
    </cofactor>
</comment>
<dbReference type="NCBIfam" id="NF006506">
    <property type="entry name" value="PRK08942.1"/>
    <property type="match status" value="1"/>
</dbReference>
<dbReference type="NCBIfam" id="TIGR01656">
    <property type="entry name" value="Histidinol-ppas"/>
    <property type="match status" value="1"/>
</dbReference>
<dbReference type="FunFam" id="3.40.50.1000:FF:000168">
    <property type="entry name" value="D,D-heptose 1,7-bisphosphate phosphatase"/>
    <property type="match status" value="1"/>
</dbReference>
<evidence type="ECO:0000256" key="12">
    <source>
        <dbReference type="ARBA" id="ARBA00031828"/>
    </source>
</evidence>
<dbReference type="EMBL" id="UOFS01000050">
    <property type="protein sequence ID" value="VAX01849.1"/>
    <property type="molecule type" value="Genomic_DNA"/>
</dbReference>
<dbReference type="InterPro" id="IPR006549">
    <property type="entry name" value="HAD-SF_hydro_IIIA"/>
</dbReference>
<evidence type="ECO:0000256" key="10">
    <source>
        <dbReference type="ARBA" id="ARBA00022842"/>
    </source>
</evidence>
<dbReference type="Pfam" id="PF13242">
    <property type="entry name" value="Hydrolase_like"/>
    <property type="match status" value="1"/>
</dbReference>
<dbReference type="GO" id="GO:0005737">
    <property type="term" value="C:cytoplasm"/>
    <property type="evidence" value="ECO:0007669"/>
    <property type="project" value="UniProtKB-SubCell"/>
</dbReference>
<evidence type="ECO:0000313" key="13">
    <source>
        <dbReference type="EMBL" id="VAX01849.1"/>
    </source>
</evidence>
<dbReference type="InterPro" id="IPR006543">
    <property type="entry name" value="Histidinol-phos"/>
</dbReference>
<comment type="cofactor">
    <cofactor evidence="2">
        <name>Zn(2+)</name>
        <dbReference type="ChEBI" id="CHEBI:29105"/>
    </cofactor>
</comment>
<evidence type="ECO:0000256" key="8">
    <source>
        <dbReference type="ARBA" id="ARBA00022801"/>
    </source>
</evidence>
<evidence type="ECO:0000256" key="11">
    <source>
        <dbReference type="ARBA" id="ARBA00023277"/>
    </source>
</evidence>
<comment type="subunit">
    <text evidence="5">Monomer.</text>
</comment>
<organism evidence="13">
    <name type="scientific">hydrothermal vent metagenome</name>
    <dbReference type="NCBI Taxonomy" id="652676"/>
    <lineage>
        <taxon>unclassified sequences</taxon>
        <taxon>metagenomes</taxon>
        <taxon>ecological metagenomes</taxon>
    </lineage>
</organism>
<proteinExistence type="inferred from homology"/>
<keyword evidence="11" id="KW-0119">Carbohydrate metabolism</keyword>
<reference evidence="13" key="1">
    <citation type="submission" date="2018-06" db="EMBL/GenBank/DDBJ databases">
        <authorList>
            <person name="Zhirakovskaya E."/>
        </authorList>
    </citation>
    <scope>NUCLEOTIDE SEQUENCE</scope>
</reference>
<evidence type="ECO:0000256" key="1">
    <source>
        <dbReference type="ARBA" id="ARBA00001946"/>
    </source>
</evidence>
<keyword evidence="7" id="KW-0479">Metal-binding</keyword>
<dbReference type="AlphaFoldDB" id="A0A3B1A7Z8"/>
<dbReference type="InterPro" id="IPR036412">
    <property type="entry name" value="HAD-like_sf"/>
</dbReference>
<evidence type="ECO:0000256" key="9">
    <source>
        <dbReference type="ARBA" id="ARBA00022833"/>
    </source>
</evidence>
<dbReference type="SUPFAM" id="SSF56784">
    <property type="entry name" value="HAD-like"/>
    <property type="match status" value="1"/>
</dbReference>
<evidence type="ECO:0000256" key="2">
    <source>
        <dbReference type="ARBA" id="ARBA00001947"/>
    </source>
</evidence>
<dbReference type="PIRSF" id="PIRSF004682">
    <property type="entry name" value="GmhB"/>
    <property type="match status" value="1"/>
</dbReference>
<evidence type="ECO:0000256" key="4">
    <source>
        <dbReference type="ARBA" id="ARBA00005628"/>
    </source>
</evidence>
<comment type="subcellular location">
    <subcellularLocation>
        <location evidence="3">Cytoplasm</location>
    </subcellularLocation>
</comment>
<evidence type="ECO:0000256" key="6">
    <source>
        <dbReference type="ARBA" id="ARBA00022490"/>
    </source>
</evidence>
<keyword evidence="6" id="KW-0963">Cytoplasm</keyword>
<dbReference type="PANTHER" id="PTHR42891">
    <property type="entry name" value="D-GLYCERO-BETA-D-MANNO-HEPTOSE-1,7-BISPHOSPHATE 7-PHOSPHATASE"/>
    <property type="match status" value="1"/>
</dbReference>
<evidence type="ECO:0000256" key="5">
    <source>
        <dbReference type="ARBA" id="ARBA00011245"/>
    </source>
</evidence>
<keyword evidence="10" id="KW-0460">Magnesium</keyword>
<dbReference type="CDD" id="cd07503">
    <property type="entry name" value="HAD_HisB-N"/>
    <property type="match status" value="1"/>
</dbReference>
<dbReference type="InterPro" id="IPR023214">
    <property type="entry name" value="HAD_sf"/>
</dbReference>
<dbReference type="Gene3D" id="3.40.50.1000">
    <property type="entry name" value="HAD superfamily/HAD-like"/>
    <property type="match status" value="1"/>
</dbReference>
<keyword evidence="9" id="KW-0862">Zinc</keyword>
<dbReference type="GO" id="GO:0046872">
    <property type="term" value="F:metal ion binding"/>
    <property type="evidence" value="ECO:0007669"/>
    <property type="project" value="UniProtKB-KW"/>
</dbReference>
<evidence type="ECO:0000256" key="3">
    <source>
        <dbReference type="ARBA" id="ARBA00004496"/>
    </source>
</evidence>
<dbReference type="NCBIfam" id="TIGR01662">
    <property type="entry name" value="HAD-SF-IIIA"/>
    <property type="match status" value="1"/>
</dbReference>
<dbReference type="PANTHER" id="PTHR42891:SF1">
    <property type="entry name" value="D-GLYCERO-BETA-D-MANNO-HEPTOSE-1,7-BISPHOSPHATE 7-PHOSPHATASE"/>
    <property type="match status" value="1"/>
</dbReference>
<protein>
    <recommendedName>
        <fullName evidence="12">D,D-heptose 1,7-bisphosphate phosphatase</fullName>
    </recommendedName>
</protein>
<keyword evidence="8 13" id="KW-0378">Hydrolase</keyword>
<sequence>MKLIILDRDGVINEDSDDYIKSPEEFIAIPNSFEAITRLCHADYKVVIATNQSGLARGYYDLDTLNSIHAKMHRLLEMHGGKIESIFFCPHTPDDNCLCRKPKTGMLDDIASRYNISLENVPFVGDSLTDIKAAQNAGAIPYLVKTGKGQRTIKHAQANELDNIPIYNDLNDVVNYFLNHN</sequence>
<evidence type="ECO:0000256" key="7">
    <source>
        <dbReference type="ARBA" id="ARBA00022723"/>
    </source>
</evidence>
<comment type="similarity">
    <text evidence="4">Belongs to the GmhB family.</text>
</comment>